<dbReference type="PROSITE" id="PS51257">
    <property type="entry name" value="PROKAR_LIPOPROTEIN"/>
    <property type="match status" value="1"/>
</dbReference>
<name>A0ABW5MES6_9SPHI</name>
<reference evidence="2" key="1">
    <citation type="journal article" date="2019" name="Int. J. Syst. Evol. Microbiol.">
        <title>The Global Catalogue of Microorganisms (GCM) 10K type strain sequencing project: providing services to taxonomists for standard genome sequencing and annotation.</title>
        <authorList>
            <consortium name="The Broad Institute Genomics Platform"/>
            <consortium name="The Broad Institute Genome Sequencing Center for Infectious Disease"/>
            <person name="Wu L."/>
            <person name="Ma J."/>
        </authorList>
    </citation>
    <scope>NUCLEOTIDE SEQUENCE [LARGE SCALE GENOMIC DNA]</scope>
    <source>
        <strain evidence="2">KCTC 42866</strain>
    </source>
</reference>
<dbReference type="Proteomes" id="UP001597461">
    <property type="component" value="Unassembled WGS sequence"/>
</dbReference>
<gene>
    <name evidence="1" type="ORF">ACFSR6_03935</name>
</gene>
<sequence>MKSFNLLLVIISLLLFFSCKREMNREQLRAYIYDDSNGLKKVYQDKNGLLFETYLIRKELIESGKFKGGEAANDSLVYFMLSFSKNGRELLGQGNDFNTYATLINNLSFNAAAYCQLLVNEKDTLKLNNSSFVNTFGTASANNLLLVFKTKKLVGDYTLLFEDIGFGTGNQKFLFRKKDIQHLNRIVLKN</sequence>
<accession>A0ABW5MES6</accession>
<keyword evidence="2" id="KW-1185">Reference proteome</keyword>
<comment type="caution">
    <text evidence="1">The sequence shown here is derived from an EMBL/GenBank/DDBJ whole genome shotgun (WGS) entry which is preliminary data.</text>
</comment>
<evidence type="ECO:0008006" key="3">
    <source>
        <dbReference type="Google" id="ProtNLM"/>
    </source>
</evidence>
<dbReference type="EMBL" id="JBHULL010000004">
    <property type="protein sequence ID" value="MFD2581627.1"/>
    <property type="molecule type" value="Genomic_DNA"/>
</dbReference>
<proteinExistence type="predicted"/>
<organism evidence="1 2">
    <name type="scientific">Pedobacter vanadiisoli</name>
    <dbReference type="NCBI Taxonomy" id="1761975"/>
    <lineage>
        <taxon>Bacteria</taxon>
        <taxon>Pseudomonadati</taxon>
        <taxon>Bacteroidota</taxon>
        <taxon>Sphingobacteriia</taxon>
        <taxon>Sphingobacteriales</taxon>
        <taxon>Sphingobacteriaceae</taxon>
        <taxon>Pedobacter</taxon>
    </lineage>
</organism>
<protein>
    <recommendedName>
        <fullName evidence="3">Lipoprotein</fullName>
    </recommendedName>
</protein>
<evidence type="ECO:0000313" key="2">
    <source>
        <dbReference type="Proteomes" id="UP001597461"/>
    </source>
</evidence>
<evidence type="ECO:0000313" key="1">
    <source>
        <dbReference type="EMBL" id="MFD2581627.1"/>
    </source>
</evidence>
<dbReference type="RefSeq" id="WP_379075220.1">
    <property type="nucleotide sequence ID" value="NZ_JBHULL010000004.1"/>
</dbReference>